<dbReference type="AlphaFoldDB" id="A0A183DJ04"/>
<name>A0A183DJ04_9BILA</name>
<protein>
    <submittedName>
        <fullName evidence="2">MBOAT family protein</fullName>
    </submittedName>
</protein>
<accession>A0A183DJ04</accession>
<keyword evidence="1" id="KW-1133">Transmembrane helix</keyword>
<feature type="transmembrane region" description="Helical" evidence="1">
    <location>
        <begin position="42"/>
        <end position="61"/>
    </location>
</feature>
<dbReference type="WBParaSite" id="GPUH_0000870501-mRNA-1">
    <property type="protein sequence ID" value="GPUH_0000870501-mRNA-1"/>
    <property type="gene ID" value="GPUH_0000870501"/>
</dbReference>
<proteinExistence type="predicted"/>
<evidence type="ECO:0000313" key="2">
    <source>
        <dbReference type="WBParaSite" id="GPUH_0000870501-mRNA-1"/>
    </source>
</evidence>
<keyword evidence="1" id="KW-0812">Transmembrane</keyword>
<keyword evidence="1" id="KW-0472">Membrane</keyword>
<reference evidence="2" key="1">
    <citation type="submission" date="2016-06" db="UniProtKB">
        <authorList>
            <consortium name="WormBaseParasite"/>
        </authorList>
    </citation>
    <scope>IDENTIFICATION</scope>
</reference>
<evidence type="ECO:0000256" key="1">
    <source>
        <dbReference type="SAM" id="Phobius"/>
    </source>
</evidence>
<organism evidence="2">
    <name type="scientific">Gongylonema pulchrum</name>
    <dbReference type="NCBI Taxonomy" id="637853"/>
    <lineage>
        <taxon>Eukaryota</taxon>
        <taxon>Metazoa</taxon>
        <taxon>Ecdysozoa</taxon>
        <taxon>Nematoda</taxon>
        <taxon>Chromadorea</taxon>
        <taxon>Rhabditida</taxon>
        <taxon>Spirurina</taxon>
        <taxon>Spiruromorpha</taxon>
        <taxon>Spiruroidea</taxon>
        <taxon>Gongylonematidae</taxon>
        <taxon>Gongylonema</taxon>
    </lineage>
</organism>
<sequence length="121" mass="14017">LQYLKIGQYWWSAWLIANLLLQSAHRWTIGGTLLEKNVFGNFLYQLDSLASLAIGSAWLAFPKWLLHRQYTNRLFFMKVLTWYLSGSQHLSDLICTIRYTFSAGLRRACANKLYPKKKAAG</sequence>